<organism evidence="2 3">
    <name type="scientific">Ladona fulva</name>
    <name type="common">Scarce chaser dragonfly</name>
    <name type="synonym">Libellula fulva</name>
    <dbReference type="NCBI Taxonomy" id="123851"/>
    <lineage>
        <taxon>Eukaryota</taxon>
        <taxon>Metazoa</taxon>
        <taxon>Ecdysozoa</taxon>
        <taxon>Arthropoda</taxon>
        <taxon>Hexapoda</taxon>
        <taxon>Insecta</taxon>
        <taxon>Pterygota</taxon>
        <taxon>Palaeoptera</taxon>
        <taxon>Odonata</taxon>
        <taxon>Epiprocta</taxon>
        <taxon>Anisoptera</taxon>
        <taxon>Libelluloidea</taxon>
        <taxon>Libellulidae</taxon>
        <taxon>Ladona</taxon>
    </lineage>
</organism>
<reference evidence="2" key="1">
    <citation type="submission" date="2013-04" db="EMBL/GenBank/DDBJ databases">
        <authorList>
            <person name="Qu J."/>
            <person name="Murali S.C."/>
            <person name="Bandaranaike D."/>
            <person name="Bellair M."/>
            <person name="Blankenburg K."/>
            <person name="Chao H."/>
            <person name="Dinh H."/>
            <person name="Doddapaneni H."/>
            <person name="Downs B."/>
            <person name="Dugan-Rocha S."/>
            <person name="Elkadiri S."/>
            <person name="Gnanaolivu R.D."/>
            <person name="Hernandez B."/>
            <person name="Javaid M."/>
            <person name="Jayaseelan J.C."/>
            <person name="Lee S."/>
            <person name="Li M."/>
            <person name="Ming W."/>
            <person name="Munidasa M."/>
            <person name="Muniz J."/>
            <person name="Nguyen L."/>
            <person name="Ongeri F."/>
            <person name="Osuji N."/>
            <person name="Pu L.-L."/>
            <person name="Puazo M."/>
            <person name="Qu C."/>
            <person name="Quiroz J."/>
            <person name="Raj R."/>
            <person name="Weissenberger G."/>
            <person name="Xin Y."/>
            <person name="Zou X."/>
            <person name="Han Y."/>
            <person name="Richards S."/>
            <person name="Worley K."/>
            <person name="Muzny D."/>
            <person name="Gibbs R."/>
        </authorList>
    </citation>
    <scope>NUCLEOTIDE SEQUENCE</scope>
    <source>
        <strain evidence="2">Sampled in the wild</strain>
    </source>
</reference>
<keyword evidence="1" id="KW-0732">Signal</keyword>
<evidence type="ECO:0000256" key="1">
    <source>
        <dbReference type="SAM" id="SignalP"/>
    </source>
</evidence>
<evidence type="ECO:0000313" key="3">
    <source>
        <dbReference type="Proteomes" id="UP000792457"/>
    </source>
</evidence>
<feature type="signal peptide" evidence="1">
    <location>
        <begin position="1"/>
        <end position="21"/>
    </location>
</feature>
<gene>
    <name evidence="2" type="ORF">J437_LFUL007018</name>
</gene>
<keyword evidence="3" id="KW-1185">Reference proteome</keyword>
<sequence length="110" mass="12291">MKSSVTLLLVVIGSILSQAEAAYESSFSAWKSYYGSDLLNPGNLYATGLLPYGGEEEIMMYMKKCRKADGKEAVRKGMVNLTFFIKLLFHLRVNTAEPLSLAVTHQWTHI</sequence>
<evidence type="ECO:0000313" key="2">
    <source>
        <dbReference type="EMBL" id="KAG8228300.1"/>
    </source>
</evidence>
<dbReference type="AlphaFoldDB" id="A0A8K0K6T3"/>
<protein>
    <submittedName>
        <fullName evidence="2">Uncharacterized protein</fullName>
    </submittedName>
</protein>
<name>A0A8K0K6T3_LADFU</name>
<reference evidence="2" key="2">
    <citation type="submission" date="2017-10" db="EMBL/GenBank/DDBJ databases">
        <title>Ladona fulva Genome sequencing and assembly.</title>
        <authorList>
            <person name="Murali S."/>
            <person name="Richards S."/>
            <person name="Bandaranaike D."/>
            <person name="Bellair M."/>
            <person name="Blankenburg K."/>
            <person name="Chao H."/>
            <person name="Dinh H."/>
            <person name="Doddapaneni H."/>
            <person name="Dugan-Rocha S."/>
            <person name="Elkadiri S."/>
            <person name="Gnanaolivu R."/>
            <person name="Hernandez B."/>
            <person name="Skinner E."/>
            <person name="Javaid M."/>
            <person name="Lee S."/>
            <person name="Li M."/>
            <person name="Ming W."/>
            <person name="Munidasa M."/>
            <person name="Muniz J."/>
            <person name="Nguyen L."/>
            <person name="Hughes D."/>
            <person name="Osuji N."/>
            <person name="Pu L.-L."/>
            <person name="Puazo M."/>
            <person name="Qu C."/>
            <person name="Quiroz J."/>
            <person name="Raj R."/>
            <person name="Weissenberger G."/>
            <person name="Xin Y."/>
            <person name="Zou X."/>
            <person name="Han Y."/>
            <person name="Worley K."/>
            <person name="Muzny D."/>
            <person name="Gibbs R."/>
        </authorList>
    </citation>
    <scope>NUCLEOTIDE SEQUENCE</scope>
    <source>
        <strain evidence="2">Sampled in the wild</strain>
    </source>
</reference>
<dbReference type="EMBL" id="KZ308366">
    <property type="protein sequence ID" value="KAG8228300.1"/>
    <property type="molecule type" value="Genomic_DNA"/>
</dbReference>
<proteinExistence type="predicted"/>
<feature type="chain" id="PRO_5035459739" evidence="1">
    <location>
        <begin position="22"/>
        <end position="110"/>
    </location>
</feature>
<accession>A0A8K0K6T3</accession>
<comment type="caution">
    <text evidence="2">The sequence shown here is derived from an EMBL/GenBank/DDBJ whole genome shotgun (WGS) entry which is preliminary data.</text>
</comment>
<dbReference type="Proteomes" id="UP000792457">
    <property type="component" value="Unassembled WGS sequence"/>
</dbReference>